<evidence type="ECO:0000256" key="4">
    <source>
        <dbReference type="ARBA" id="ARBA00017712"/>
    </source>
</evidence>
<dbReference type="InterPro" id="IPR016181">
    <property type="entry name" value="Acyl_CoA_acyltransferase"/>
</dbReference>
<evidence type="ECO:0000256" key="2">
    <source>
        <dbReference type="ARBA" id="ARBA00008796"/>
    </source>
</evidence>
<protein>
    <recommendedName>
        <fullName evidence="4">Ornithine decarboxylase antizyme</fullName>
    </recommendedName>
</protein>
<dbReference type="Gene3D" id="3.40.630.60">
    <property type="match status" value="1"/>
</dbReference>
<organism evidence="6 7">
    <name type="scientific">Polyrhizophydium stewartii</name>
    <dbReference type="NCBI Taxonomy" id="2732419"/>
    <lineage>
        <taxon>Eukaryota</taxon>
        <taxon>Fungi</taxon>
        <taxon>Fungi incertae sedis</taxon>
        <taxon>Chytridiomycota</taxon>
        <taxon>Chytridiomycota incertae sedis</taxon>
        <taxon>Chytridiomycetes</taxon>
        <taxon>Rhizophydiales</taxon>
        <taxon>Rhizophydiales incertae sedis</taxon>
        <taxon>Polyrhizophydium</taxon>
    </lineage>
</organism>
<dbReference type="InterPro" id="IPR002993">
    <property type="entry name" value="ODC_AZ"/>
</dbReference>
<comment type="function">
    <text evidence="1">Ornithine decarboxylase (ODC) antizyme protein that negatively regulates ODC activity and intracellular polyamine biosynthesis in response to increased intracellular polyamine levels. Binds to ODC monomers, inhibiting the assembly of the functional ODC homodimer, and targets the monomers for ubiquitin-independent proteolytic destruction by the 26S proteasome.</text>
</comment>
<evidence type="ECO:0000256" key="1">
    <source>
        <dbReference type="ARBA" id="ARBA00002307"/>
    </source>
</evidence>
<comment type="similarity">
    <text evidence="2">Belongs to the ODC antizyme family.</text>
</comment>
<evidence type="ECO:0000313" key="7">
    <source>
        <dbReference type="Proteomes" id="UP001527925"/>
    </source>
</evidence>
<dbReference type="InterPro" id="IPR038581">
    <property type="entry name" value="ODC_AZ_sf"/>
</dbReference>
<dbReference type="Pfam" id="PF02100">
    <property type="entry name" value="ODC_AZ"/>
    <property type="match status" value="1"/>
</dbReference>
<evidence type="ECO:0000313" key="6">
    <source>
        <dbReference type="EMBL" id="KAL2917975.1"/>
    </source>
</evidence>
<name>A0ABR4NEL8_9FUNG</name>
<sequence length="216" mass="23212">MPAMMASAAPASALPIASSDADPSSPLAAQADPVLALCTAASPDGDVRTYWFTVSRCFAALLSSAARSPGDHDRAVFRSSVPSQLAAVDGFARSLVIRGTAPKNLAPVRVVVSTRRSPGIADMLHWPGFILDSVLFVKLPALHSWCPEAMNFQDSILALLELAENCLECSRIVVCLDKSLRSLPSVIRTFRIMGFELVHPQIYSFGDDYVLCGYEI</sequence>
<accession>A0ABR4NEL8</accession>
<gene>
    <name evidence="6" type="primary">OAZ2</name>
    <name evidence="6" type="ORF">HK105_202389</name>
</gene>
<comment type="caution">
    <text evidence="6">The sequence shown here is derived from an EMBL/GenBank/DDBJ whole genome shotgun (WGS) entry which is preliminary data.</text>
</comment>
<keyword evidence="5" id="KW-0688">Ribosomal frameshifting</keyword>
<keyword evidence="7" id="KW-1185">Reference proteome</keyword>
<reference evidence="6 7" key="1">
    <citation type="submission" date="2023-09" db="EMBL/GenBank/DDBJ databases">
        <title>Pangenome analysis of Batrachochytrium dendrobatidis and related Chytrids.</title>
        <authorList>
            <person name="Yacoub M.N."/>
            <person name="Stajich J.E."/>
            <person name="James T.Y."/>
        </authorList>
    </citation>
    <scope>NUCLEOTIDE SEQUENCE [LARGE SCALE GENOMIC DNA]</scope>
    <source>
        <strain evidence="6 7">JEL0888</strain>
    </source>
</reference>
<dbReference type="PANTHER" id="PTHR10279">
    <property type="entry name" value="ORNITHINE DECARBOXYLASE ANTIZYME"/>
    <property type="match status" value="1"/>
</dbReference>
<dbReference type="PANTHER" id="PTHR10279:SF10">
    <property type="entry name" value="ORNITHINE DECARBOXYLASE ANTIZYME"/>
    <property type="match status" value="1"/>
</dbReference>
<comment type="subunit">
    <text evidence="3">Interacts with ODC and thereby sterically blocks ODC homodimerization.</text>
</comment>
<dbReference type="Proteomes" id="UP001527925">
    <property type="component" value="Unassembled WGS sequence"/>
</dbReference>
<dbReference type="EMBL" id="JADGIZ020000008">
    <property type="protein sequence ID" value="KAL2917975.1"/>
    <property type="molecule type" value="Genomic_DNA"/>
</dbReference>
<proteinExistence type="inferred from homology"/>
<evidence type="ECO:0000256" key="3">
    <source>
        <dbReference type="ARBA" id="ARBA00011486"/>
    </source>
</evidence>
<dbReference type="SUPFAM" id="SSF55729">
    <property type="entry name" value="Acyl-CoA N-acyltransferases (Nat)"/>
    <property type="match status" value="1"/>
</dbReference>
<evidence type="ECO:0000256" key="5">
    <source>
        <dbReference type="ARBA" id="ARBA00022758"/>
    </source>
</evidence>